<feature type="transmembrane region" description="Helical" evidence="12">
    <location>
        <begin position="354"/>
        <end position="374"/>
    </location>
</feature>
<evidence type="ECO:0000256" key="9">
    <source>
        <dbReference type="ARBA" id="ARBA00023136"/>
    </source>
</evidence>
<keyword evidence="7" id="KW-0408">Iron</keyword>
<name>A0A1Y0ETE7_9BURK</name>
<evidence type="ECO:0000256" key="12">
    <source>
        <dbReference type="SAM" id="Phobius"/>
    </source>
</evidence>
<dbReference type="PANTHER" id="PTHR35457">
    <property type="entry name" value="HEME A SYNTHASE"/>
    <property type="match status" value="1"/>
</dbReference>
<organism evidence="13 14">
    <name type="scientific">Comamonas serinivorans</name>
    <dbReference type="NCBI Taxonomy" id="1082851"/>
    <lineage>
        <taxon>Bacteria</taxon>
        <taxon>Pseudomonadati</taxon>
        <taxon>Pseudomonadota</taxon>
        <taxon>Betaproteobacteria</taxon>
        <taxon>Burkholderiales</taxon>
        <taxon>Comamonadaceae</taxon>
        <taxon>Comamonas</taxon>
    </lineage>
</organism>
<keyword evidence="6" id="KW-0560">Oxidoreductase</keyword>
<keyword evidence="5 12" id="KW-1133">Transmembrane helix</keyword>
<proteinExistence type="predicted"/>
<keyword evidence="3 12" id="KW-0812">Transmembrane</keyword>
<dbReference type="GO" id="GO:0006784">
    <property type="term" value="P:heme A biosynthetic process"/>
    <property type="evidence" value="ECO:0007669"/>
    <property type="project" value="InterPro"/>
</dbReference>
<keyword evidence="10" id="KW-1015">Disulfide bond</keyword>
<feature type="transmembrane region" description="Helical" evidence="12">
    <location>
        <begin position="12"/>
        <end position="30"/>
    </location>
</feature>
<keyword evidence="9 12" id="KW-0472">Membrane</keyword>
<dbReference type="GO" id="GO:0046872">
    <property type="term" value="F:metal ion binding"/>
    <property type="evidence" value="ECO:0007669"/>
    <property type="project" value="UniProtKB-KW"/>
</dbReference>
<keyword evidence="4" id="KW-0479">Metal-binding</keyword>
<evidence type="ECO:0000313" key="13">
    <source>
        <dbReference type="EMBL" id="ARU06680.1"/>
    </source>
</evidence>
<dbReference type="GO" id="GO:0016491">
    <property type="term" value="F:oxidoreductase activity"/>
    <property type="evidence" value="ECO:0007669"/>
    <property type="project" value="UniProtKB-KW"/>
</dbReference>
<reference evidence="13 14" key="1">
    <citation type="submission" date="2017-05" db="EMBL/GenBank/DDBJ databases">
        <authorList>
            <person name="Song R."/>
            <person name="Chenine A.L."/>
            <person name="Ruprecht R.M."/>
        </authorList>
    </citation>
    <scope>NUCLEOTIDE SEQUENCE [LARGE SCALE GENOMIC DNA]</scope>
    <source>
        <strain evidence="13 14">DSM 26136</strain>
    </source>
</reference>
<dbReference type="PANTHER" id="PTHR35457:SF1">
    <property type="entry name" value="HEME A SYNTHASE"/>
    <property type="match status" value="1"/>
</dbReference>
<evidence type="ECO:0000256" key="7">
    <source>
        <dbReference type="ARBA" id="ARBA00023004"/>
    </source>
</evidence>
<dbReference type="InterPro" id="IPR003780">
    <property type="entry name" value="COX15/CtaA_fam"/>
</dbReference>
<evidence type="ECO:0000256" key="10">
    <source>
        <dbReference type="ARBA" id="ARBA00023157"/>
    </source>
</evidence>
<evidence type="ECO:0000256" key="6">
    <source>
        <dbReference type="ARBA" id="ARBA00023002"/>
    </source>
</evidence>
<feature type="transmembrane region" description="Helical" evidence="12">
    <location>
        <begin position="225"/>
        <end position="244"/>
    </location>
</feature>
<feature type="transmembrane region" description="Helical" evidence="12">
    <location>
        <begin position="42"/>
        <end position="62"/>
    </location>
</feature>
<dbReference type="AlphaFoldDB" id="A0A1Y0ETE7"/>
<dbReference type="KEGG" id="cser:CCO03_05775"/>
<dbReference type="OrthoDB" id="1447144at2"/>
<evidence type="ECO:0000256" key="5">
    <source>
        <dbReference type="ARBA" id="ARBA00022989"/>
    </source>
</evidence>
<evidence type="ECO:0000256" key="4">
    <source>
        <dbReference type="ARBA" id="ARBA00022723"/>
    </source>
</evidence>
<dbReference type="RefSeq" id="WP_087284251.1">
    <property type="nucleotide sequence ID" value="NZ_CP021455.1"/>
</dbReference>
<evidence type="ECO:0000256" key="1">
    <source>
        <dbReference type="ARBA" id="ARBA00004141"/>
    </source>
</evidence>
<dbReference type="GO" id="GO:0016020">
    <property type="term" value="C:membrane"/>
    <property type="evidence" value="ECO:0007669"/>
    <property type="project" value="UniProtKB-SubCell"/>
</dbReference>
<dbReference type="Pfam" id="PF02628">
    <property type="entry name" value="COX15-CtaA"/>
    <property type="match status" value="1"/>
</dbReference>
<evidence type="ECO:0000256" key="3">
    <source>
        <dbReference type="ARBA" id="ARBA00022692"/>
    </source>
</evidence>
<feature type="transmembrane region" description="Helical" evidence="12">
    <location>
        <begin position="156"/>
        <end position="174"/>
    </location>
</feature>
<dbReference type="InterPro" id="IPR050450">
    <property type="entry name" value="COX15/CtaA_HemeA_synthase"/>
</dbReference>
<feature type="transmembrane region" description="Helical" evidence="12">
    <location>
        <begin position="116"/>
        <end position="136"/>
    </location>
</feature>
<keyword evidence="2" id="KW-1003">Cell membrane</keyword>
<evidence type="ECO:0000256" key="8">
    <source>
        <dbReference type="ARBA" id="ARBA00023133"/>
    </source>
</evidence>
<keyword evidence="8" id="KW-0350">Heme biosynthesis</keyword>
<gene>
    <name evidence="13" type="ORF">CCO03_05775</name>
</gene>
<evidence type="ECO:0000256" key="2">
    <source>
        <dbReference type="ARBA" id="ARBA00022475"/>
    </source>
</evidence>
<evidence type="ECO:0000256" key="11">
    <source>
        <dbReference type="ARBA" id="ARBA00023444"/>
    </source>
</evidence>
<evidence type="ECO:0000313" key="14">
    <source>
        <dbReference type="Proteomes" id="UP000196138"/>
    </source>
</evidence>
<feature type="transmembrane region" description="Helical" evidence="12">
    <location>
        <begin position="298"/>
        <end position="316"/>
    </location>
</feature>
<dbReference type="Proteomes" id="UP000196138">
    <property type="component" value="Chromosome"/>
</dbReference>
<keyword evidence="14" id="KW-1185">Reference proteome</keyword>
<feature type="transmembrane region" description="Helical" evidence="12">
    <location>
        <begin position="328"/>
        <end position="348"/>
    </location>
</feature>
<feature type="transmembrane region" description="Helical" evidence="12">
    <location>
        <begin position="180"/>
        <end position="204"/>
    </location>
</feature>
<sequence length="399" mass="43536">MSVPLYDLSPVLHMLAGGAVLAALPMAWLLWRTRGATGHRRLQALTLMTLFLTFDLVLFGAFTRLTDSGLGCPDWPGCYGNATPLGARHEIAAEQAVLPDGPVTHQKAWIEMIHRYLATGVGGLILVLTVWSWRVYLRQQRESDASMGYSSFISPWWATVTLLWVLVQGAFGAWTVTMKLFPAMVTTHLLLGIGLLAVLCAQAVRYRVGHGPGQVAPEGVGRLHGWLWLSLVTLVVQLALGGWVSTNYAVLACNGFPQCQGSWWPPMDLREGFEIWRHLGQTGEGQAITFDALVGIHFVHRLFAIVVTALLGWTLWRLHRGGHLQVQVRWAAALLLLQLLTGLSNVVLDWPLLAAVMHTGGAAALTTVLTWALCASDATAQVASQDRALQAHGTQEVRA</sequence>
<comment type="pathway">
    <text evidence="11">Porphyrin-containing compound metabolism.</text>
</comment>
<dbReference type="EMBL" id="CP021455">
    <property type="protein sequence ID" value="ARU06680.1"/>
    <property type="molecule type" value="Genomic_DNA"/>
</dbReference>
<comment type="subcellular location">
    <subcellularLocation>
        <location evidence="1">Membrane</location>
        <topology evidence="1">Multi-pass membrane protein</topology>
    </subcellularLocation>
</comment>
<accession>A0A1Y0ETE7</accession>
<protein>
    <submittedName>
        <fullName evidence="13">Heme A synthase</fullName>
    </submittedName>
</protein>